<dbReference type="CDD" id="cd06261">
    <property type="entry name" value="TM_PBP2"/>
    <property type="match status" value="1"/>
</dbReference>
<feature type="transmembrane region" description="Helical" evidence="7">
    <location>
        <begin position="290"/>
        <end position="309"/>
    </location>
</feature>
<dbReference type="SUPFAM" id="SSF161098">
    <property type="entry name" value="MetI-like"/>
    <property type="match status" value="1"/>
</dbReference>
<keyword evidence="3" id="KW-1003">Cell membrane</keyword>
<evidence type="ECO:0000256" key="6">
    <source>
        <dbReference type="ARBA" id="ARBA00023136"/>
    </source>
</evidence>
<keyword evidence="6 7" id="KW-0472">Membrane</keyword>
<feature type="transmembrane region" description="Helical" evidence="7">
    <location>
        <begin position="190"/>
        <end position="209"/>
    </location>
</feature>
<dbReference type="Pfam" id="PF00528">
    <property type="entry name" value="BPD_transp_1"/>
    <property type="match status" value="1"/>
</dbReference>
<dbReference type="InterPro" id="IPR035906">
    <property type="entry name" value="MetI-like_sf"/>
</dbReference>
<keyword evidence="10" id="KW-1185">Reference proteome</keyword>
<evidence type="ECO:0000256" key="1">
    <source>
        <dbReference type="ARBA" id="ARBA00004651"/>
    </source>
</evidence>
<sequence>MADRRAWTGAVAVVARGVATAAGLLLVASMLVFALVRAAPGDAVDVEFGESGASALLSPEEEAVARAQRARELGLDRSVPEQYARWLDRVVRLDLGTSFRTGRPVADELGDRVAASAALGGAGFLVALTVAWLIAALSARRPGGLLDHALRVLSLTATAVPTFLLGSLGLRYAAEWFGYPVAGEASWRRLWLPAVVLGVGAMPVVARLLRASLITEYGRPYALAARARGTSTARLTFRHVMRPAFAPLLTLAGLTLSSLVAASVITEVIFSWPGVSEYAVSAISAKDYPVVQAYLLLVVAVVVVVNRTMDVLQHLLDPRVAHAAQVA</sequence>
<reference evidence="9" key="1">
    <citation type="submission" date="2022-12" db="EMBL/GenBank/DDBJ databases">
        <title>New Phytohabitans aurantiacus sp. RD004123 nov., an actinomycete isolated from soil.</title>
        <authorList>
            <person name="Triningsih D.W."/>
            <person name="Harunari E."/>
            <person name="Igarashi Y."/>
        </authorList>
    </citation>
    <scope>NUCLEOTIDE SEQUENCE</scope>
    <source>
        <strain evidence="9">RD004123</strain>
    </source>
</reference>
<organism evidence="9 10">
    <name type="scientific">Phytohabitans aurantiacus</name>
    <dbReference type="NCBI Taxonomy" id="3016789"/>
    <lineage>
        <taxon>Bacteria</taxon>
        <taxon>Bacillati</taxon>
        <taxon>Actinomycetota</taxon>
        <taxon>Actinomycetes</taxon>
        <taxon>Micromonosporales</taxon>
        <taxon>Micromonosporaceae</taxon>
    </lineage>
</organism>
<name>A0ABQ5RAH9_9ACTN</name>
<feature type="transmembrane region" description="Helical" evidence="7">
    <location>
        <begin position="149"/>
        <end position="170"/>
    </location>
</feature>
<evidence type="ECO:0000256" key="5">
    <source>
        <dbReference type="ARBA" id="ARBA00022989"/>
    </source>
</evidence>
<dbReference type="Gene3D" id="1.10.3720.10">
    <property type="entry name" value="MetI-like"/>
    <property type="match status" value="1"/>
</dbReference>
<comment type="caution">
    <text evidence="9">The sequence shown here is derived from an EMBL/GenBank/DDBJ whole genome shotgun (WGS) entry which is preliminary data.</text>
</comment>
<protein>
    <submittedName>
        <fullName evidence="9">Peptide ABC transporter permease</fullName>
    </submittedName>
</protein>
<evidence type="ECO:0000259" key="8">
    <source>
        <dbReference type="PROSITE" id="PS50928"/>
    </source>
</evidence>
<accession>A0ABQ5RAH9</accession>
<keyword evidence="2 7" id="KW-0813">Transport</keyword>
<dbReference type="EMBL" id="BSDI01000091">
    <property type="protein sequence ID" value="GLI03611.1"/>
    <property type="molecule type" value="Genomic_DNA"/>
</dbReference>
<evidence type="ECO:0000313" key="9">
    <source>
        <dbReference type="EMBL" id="GLI03611.1"/>
    </source>
</evidence>
<evidence type="ECO:0000256" key="2">
    <source>
        <dbReference type="ARBA" id="ARBA00022448"/>
    </source>
</evidence>
<dbReference type="Pfam" id="PF19300">
    <property type="entry name" value="BPD_transp_1_N"/>
    <property type="match status" value="1"/>
</dbReference>
<comment type="subcellular location">
    <subcellularLocation>
        <location evidence="1 7">Cell membrane</location>
        <topology evidence="1 7">Multi-pass membrane protein</topology>
    </subcellularLocation>
</comment>
<dbReference type="InterPro" id="IPR045621">
    <property type="entry name" value="BPD_transp_1_N"/>
</dbReference>
<feature type="domain" description="ABC transmembrane type-1" evidence="8">
    <location>
        <begin position="113"/>
        <end position="309"/>
    </location>
</feature>
<feature type="transmembrane region" description="Helical" evidence="7">
    <location>
        <begin position="113"/>
        <end position="137"/>
    </location>
</feature>
<evidence type="ECO:0000256" key="7">
    <source>
        <dbReference type="RuleBase" id="RU363032"/>
    </source>
</evidence>
<evidence type="ECO:0000313" key="10">
    <source>
        <dbReference type="Proteomes" id="UP001144280"/>
    </source>
</evidence>
<dbReference type="PROSITE" id="PS50928">
    <property type="entry name" value="ABC_TM1"/>
    <property type="match status" value="1"/>
</dbReference>
<keyword evidence="4 7" id="KW-0812">Transmembrane</keyword>
<dbReference type="Proteomes" id="UP001144280">
    <property type="component" value="Unassembled WGS sequence"/>
</dbReference>
<feature type="transmembrane region" description="Helical" evidence="7">
    <location>
        <begin position="12"/>
        <end position="36"/>
    </location>
</feature>
<gene>
    <name evidence="9" type="ORF">Pa4123_88890</name>
</gene>
<feature type="transmembrane region" description="Helical" evidence="7">
    <location>
        <begin position="244"/>
        <end position="270"/>
    </location>
</feature>
<dbReference type="PANTHER" id="PTHR43163">
    <property type="entry name" value="DIPEPTIDE TRANSPORT SYSTEM PERMEASE PROTEIN DPPB-RELATED"/>
    <property type="match status" value="1"/>
</dbReference>
<evidence type="ECO:0000256" key="4">
    <source>
        <dbReference type="ARBA" id="ARBA00022692"/>
    </source>
</evidence>
<dbReference type="PANTHER" id="PTHR43163:SF6">
    <property type="entry name" value="DIPEPTIDE TRANSPORT SYSTEM PERMEASE PROTEIN DPPB-RELATED"/>
    <property type="match status" value="1"/>
</dbReference>
<comment type="similarity">
    <text evidence="7">Belongs to the binding-protein-dependent transport system permease family.</text>
</comment>
<proteinExistence type="inferred from homology"/>
<evidence type="ECO:0000256" key="3">
    <source>
        <dbReference type="ARBA" id="ARBA00022475"/>
    </source>
</evidence>
<dbReference type="InterPro" id="IPR000515">
    <property type="entry name" value="MetI-like"/>
</dbReference>
<dbReference type="RefSeq" id="WP_281905951.1">
    <property type="nucleotide sequence ID" value="NZ_BSDI01000091.1"/>
</dbReference>
<keyword evidence="5 7" id="KW-1133">Transmembrane helix</keyword>